<reference evidence="2 3" key="1">
    <citation type="submission" date="2023-05" db="EMBL/GenBank/DDBJ databases">
        <title>A new hyperthermophilic archaea 'Ignisphaera cupida' sp. nov. and description of the family 'Ignisphaeraceae' fam. nov.</title>
        <authorList>
            <person name="Podosokorskaya O.A."/>
            <person name="Elcheninov A.G."/>
            <person name="Klukina A."/>
            <person name="Merkel A.Y."/>
        </authorList>
    </citation>
    <scope>NUCLEOTIDE SEQUENCE [LARGE SCALE GENOMIC DNA]</scope>
    <source>
        <strain evidence="2 3">4213-co</strain>
    </source>
</reference>
<organism evidence="2 3">
    <name type="scientific">Ignisphaera cupida</name>
    <dbReference type="NCBI Taxonomy" id="3050454"/>
    <lineage>
        <taxon>Archaea</taxon>
        <taxon>Thermoproteota</taxon>
        <taxon>Thermoprotei</taxon>
        <taxon>Desulfurococcales</taxon>
        <taxon>Desulfurococcaceae</taxon>
        <taxon>Ignisphaera</taxon>
    </lineage>
</organism>
<feature type="region of interest" description="Disordered" evidence="1">
    <location>
        <begin position="1"/>
        <end position="24"/>
    </location>
</feature>
<dbReference type="RefSeq" id="WP_285274315.1">
    <property type="nucleotide sequence ID" value="NZ_JASNVW010000006.1"/>
</dbReference>
<sequence length="273" mass="31323">MPKSKKTKKEEKIASTKYERISTTSKTSRSVSRRRFVDTEEWVSKHINELVSSTGLDFLNLSNEEYIAIFTRIVDAVRGDSSTLDMDTIVRRIKRNIDKVYSLIAVAILELRGQLSESQIEFIVNNINEAVLLYAPRLYNEALKLARTDLIERLKDSWRHAWTLKRYPILPLQCPRCGFNSLMPDLSCLVCGATVSEGELKKALNFRNMLIEFAHKESLEDVKKAINYGYVYLSSIGIKPPGENKDLLDVEVFLTNEERSVLADIIKQRESEK</sequence>
<name>A0ABD4Z9T5_9CREN</name>
<evidence type="ECO:0008006" key="4">
    <source>
        <dbReference type="Google" id="ProtNLM"/>
    </source>
</evidence>
<evidence type="ECO:0000313" key="3">
    <source>
        <dbReference type="Proteomes" id="UP001529235"/>
    </source>
</evidence>
<dbReference type="AlphaFoldDB" id="A0ABD4Z9T5"/>
<accession>A0ABD4Z9T5</accession>
<dbReference type="EMBL" id="JASNVW010000006">
    <property type="protein sequence ID" value="MDK6029328.1"/>
    <property type="molecule type" value="Genomic_DNA"/>
</dbReference>
<proteinExistence type="predicted"/>
<comment type="caution">
    <text evidence="2">The sequence shown here is derived from an EMBL/GenBank/DDBJ whole genome shotgun (WGS) entry which is preliminary data.</text>
</comment>
<evidence type="ECO:0000256" key="1">
    <source>
        <dbReference type="SAM" id="MobiDB-lite"/>
    </source>
</evidence>
<gene>
    <name evidence="2" type="ORF">QPL79_08130</name>
</gene>
<keyword evidence="3" id="KW-1185">Reference proteome</keyword>
<feature type="compositionally biased region" description="Basic and acidic residues" evidence="1">
    <location>
        <begin position="8"/>
        <end position="20"/>
    </location>
</feature>
<evidence type="ECO:0000313" key="2">
    <source>
        <dbReference type="EMBL" id="MDK6029328.1"/>
    </source>
</evidence>
<dbReference type="Proteomes" id="UP001529235">
    <property type="component" value="Unassembled WGS sequence"/>
</dbReference>
<protein>
    <recommendedName>
        <fullName evidence="4">Zinc ribbon domain-containing protein</fullName>
    </recommendedName>
</protein>